<protein>
    <submittedName>
        <fullName evidence="2">NACHT, LRR and PYD domains-containing protein 5-like</fullName>
    </submittedName>
</protein>
<dbReference type="InterPro" id="IPR001611">
    <property type="entry name" value="Leu-rich_rpt"/>
</dbReference>
<sequence>LENCGLTAVGCQVLASALVSNQSLTHLCLSNNNLGNEGVNLLCRSIKLPNCSLQRLMLNQCNLDVPGCGFLALALMGNTRLTHLSLSMNPLEDSGMKLLCEVMRDPSCQLQDLELVKCHLTAACCESLSCVIAKSKHLKSLDLTANALGDSGVAELCEGLKQRKSSLRRLGLEACELTSDCCETLSLALSCNRHLTSLNLVRNNFSPAGMVKLCSAFAHPKSSLQIIG</sequence>
<dbReference type="InterPro" id="IPR050637">
    <property type="entry name" value="NLRP_innate_immun_reg"/>
</dbReference>
<feature type="non-terminal residue" evidence="2">
    <location>
        <position position="1"/>
    </location>
</feature>
<organism evidence="1 2">
    <name type="scientific">Galeopterus variegatus</name>
    <name type="common">Malayan flying lemur</name>
    <name type="synonym">Cynocephalus variegatus</name>
    <dbReference type="NCBI Taxonomy" id="482537"/>
    <lineage>
        <taxon>Eukaryota</taxon>
        <taxon>Metazoa</taxon>
        <taxon>Chordata</taxon>
        <taxon>Craniata</taxon>
        <taxon>Vertebrata</taxon>
        <taxon>Euteleostomi</taxon>
        <taxon>Mammalia</taxon>
        <taxon>Eutheria</taxon>
        <taxon>Euarchontoglires</taxon>
        <taxon>Dermoptera</taxon>
        <taxon>Cynocephalidae</taxon>
        <taxon>Galeopterus</taxon>
    </lineage>
</organism>
<dbReference type="PANTHER" id="PTHR45690">
    <property type="entry name" value="NACHT, LRR AND PYD DOMAINS-CONTAINING PROTEIN 12"/>
    <property type="match status" value="1"/>
</dbReference>
<dbReference type="Gene3D" id="3.80.10.10">
    <property type="entry name" value="Ribonuclease Inhibitor"/>
    <property type="match status" value="1"/>
</dbReference>
<dbReference type="GeneID" id="103583001"/>
<dbReference type="SMART" id="SM00368">
    <property type="entry name" value="LRR_RI"/>
    <property type="match status" value="8"/>
</dbReference>
<dbReference type="RefSeq" id="XP_008562655.1">
    <property type="nucleotide sequence ID" value="XM_008564433.1"/>
</dbReference>
<evidence type="ECO:0000313" key="1">
    <source>
        <dbReference type="Proteomes" id="UP000694923"/>
    </source>
</evidence>
<dbReference type="SUPFAM" id="SSF52047">
    <property type="entry name" value="RNI-like"/>
    <property type="match status" value="1"/>
</dbReference>
<dbReference type="InterPro" id="IPR032675">
    <property type="entry name" value="LRR_dom_sf"/>
</dbReference>
<feature type="non-terminal residue" evidence="2">
    <location>
        <position position="228"/>
    </location>
</feature>
<accession>A0ABM0Q2R4</accession>
<dbReference type="PANTHER" id="PTHR45690:SF7">
    <property type="entry name" value="NACHT, LRR AND PYD DOMAINS-CONTAINING PROTEIN 5"/>
    <property type="match status" value="1"/>
</dbReference>
<reference evidence="2" key="1">
    <citation type="submission" date="2025-08" db="UniProtKB">
        <authorList>
            <consortium name="RefSeq"/>
        </authorList>
    </citation>
    <scope>IDENTIFICATION</scope>
</reference>
<proteinExistence type="predicted"/>
<dbReference type="Proteomes" id="UP000694923">
    <property type="component" value="Unplaced"/>
</dbReference>
<name>A0ABM0Q2R4_GALVR</name>
<dbReference type="Pfam" id="PF13516">
    <property type="entry name" value="LRR_6"/>
    <property type="match status" value="4"/>
</dbReference>
<keyword evidence="1" id="KW-1185">Reference proteome</keyword>
<gene>
    <name evidence="2" type="primary">LOC103583001</name>
</gene>
<evidence type="ECO:0000313" key="2">
    <source>
        <dbReference type="RefSeq" id="XP_008562655.1"/>
    </source>
</evidence>